<dbReference type="InParanoid" id="A0A0C3H706"/>
<dbReference type="Proteomes" id="UP000054321">
    <property type="component" value="Unassembled WGS sequence"/>
</dbReference>
<proteinExistence type="predicted"/>
<reference evidence="2" key="2">
    <citation type="submission" date="2015-01" db="EMBL/GenBank/DDBJ databases">
        <title>Evolutionary Origins and Diversification of the Mycorrhizal Mutualists.</title>
        <authorList>
            <consortium name="DOE Joint Genome Institute"/>
            <consortium name="Mycorrhizal Genomics Consortium"/>
            <person name="Kohler A."/>
            <person name="Kuo A."/>
            <person name="Nagy L.G."/>
            <person name="Floudas D."/>
            <person name="Copeland A."/>
            <person name="Barry K.W."/>
            <person name="Cichocki N."/>
            <person name="Veneault-Fourrey C."/>
            <person name="LaButti K."/>
            <person name="Lindquist E.A."/>
            <person name="Lipzen A."/>
            <person name="Lundell T."/>
            <person name="Morin E."/>
            <person name="Murat C."/>
            <person name="Riley R."/>
            <person name="Ohm R."/>
            <person name="Sun H."/>
            <person name="Tunlid A."/>
            <person name="Henrissat B."/>
            <person name="Grigoriev I.V."/>
            <person name="Hibbett D.S."/>
            <person name="Martin F."/>
        </authorList>
    </citation>
    <scope>NUCLEOTIDE SEQUENCE [LARGE SCALE GENOMIC DNA]</scope>
    <source>
        <strain evidence="2">Zn</strain>
    </source>
</reference>
<dbReference type="AlphaFoldDB" id="A0A0C3H706"/>
<evidence type="ECO:0000313" key="1">
    <source>
        <dbReference type="EMBL" id="KIM98176.1"/>
    </source>
</evidence>
<organism evidence="1 2">
    <name type="scientific">Oidiodendron maius (strain Zn)</name>
    <dbReference type="NCBI Taxonomy" id="913774"/>
    <lineage>
        <taxon>Eukaryota</taxon>
        <taxon>Fungi</taxon>
        <taxon>Dikarya</taxon>
        <taxon>Ascomycota</taxon>
        <taxon>Pezizomycotina</taxon>
        <taxon>Leotiomycetes</taxon>
        <taxon>Leotiomycetes incertae sedis</taxon>
        <taxon>Myxotrichaceae</taxon>
        <taxon>Oidiodendron</taxon>
    </lineage>
</organism>
<name>A0A0C3H706_OIDMZ</name>
<protein>
    <submittedName>
        <fullName evidence="1">Uncharacterized protein</fullName>
    </submittedName>
</protein>
<sequence>MIPSPHDPGTYSLPINQYYCEGRKPKKDDTRVTCFERGLGPILLEYKKLKSEGRAY</sequence>
<gene>
    <name evidence="1" type="ORF">OIDMADRAFT_20431</name>
</gene>
<keyword evidence="2" id="KW-1185">Reference proteome</keyword>
<accession>A0A0C3H706</accession>
<reference evidence="1 2" key="1">
    <citation type="submission" date="2014-04" db="EMBL/GenBank/DDBJ databases">
        <authorList>
            <consortium name="DOE Joint Genome Institute"/>
            <person name="Kuo A."/>
            <person name="Martino E."/>
            <person name="Perotto S."/>
            <person name="Kohler A."/>
            <person name="Nagy L.G."/>
            <person name="Floudas D."/>
            <person name="Copeland A."/>
            <person name="Barry K.W."/>
            <person name="Cichocki N."/>
            <person name="Veneault-Fourrey C."/>
            <person name="LaButti K."/>
            <person name="Lindquist E.A."/>
            <person name="Lipzen A."/>
            <person name="Lundell T."/>
            <person name="Morin E."/>
            <person name="Murat C."/>
            <person name="Sun H."/>
            <person name="Tunlid A."/>
            <person name="Henrissat B."/>
            <person name="Grigoriev I.V."/>
            <person name="Hibbett D.S."/>
            <person name="Martin F."/>
            <person name="Nordberg H.P."/>
            <person name="Cantor M.N."/>
            <person name="Hua S.X."/>
        </authorList>
    </citation>
    <scope>NUCLEOTIDE SEQUENCE [LARGE SCALE GENOMIC DNA]</scope>
    <source>
        <strain evidence="1 2">Zn</strain>
    </source>
</reference>
<dbReference type="EMBL" id="KN832881">
    <property type="protein sequence ID" value="KIM98176.1"/>
    <property type="molecule type" value="Genomic_DNA"/>
</dbReference>
<evidence type="ECO:0000313" key="2">
    <source>
        <dbReference type="Proteomes" id="UP000054321"/>
    </source>
</evidence>
<dbReference type="HOGENOM" id="CLU_3014760_0_0_1"/>